<keyword evidence="2" id="KW-1185">Reference proteome</keyword>
<reference evidence="1" key="1">
    <citation type="submission" date="2020-08" db="EMBL/GenBank/DDBJ databases">
        <title>Multicomponent nature underlies the extraordinary mechanical properties of spider dragline silk.</title>
        <authorList>
            <person name="Kono N."/>
            <person name="Nakamura H."/>
            <person name="Mori M."/>
            <person name="Yoshida Y."/>
            <person name="Ohtoshi R."/>
            <person name="Malay A.D."/>
            <person name="Moran D.A.P."/>
            <person name="Tomita M."/>
            <person name="Numata K."/>
            <person name="Arakawa K."/>
        </authorList>
    </citation>
    <scope>NUCLEOTIDE SEQUENCE</scope>
</reference>
<dbReference type="AlphaFoldDB" id="A0A8X6VJP8"/>
<protein>
    <submittedName>
        <fullName evidence="1">Uncharacterized protein</fullName>
    </submittedName>
</protein>
<organism evidence="1 2">
    <name type="scientific">Trichonephila clavipes</name>
    <name type="common">Golden silk orbweaver</name>
    <name type="synonym">Nephila clavipes</name>
    <dbReference type="NCBI Taxonomy" id="2585209"/>
    <lineage>
        <taxon>Eukaryota</taxon>
        <taxon>Metazoa</taxon>
        <taxon>Ecdysozoa</taxon>
        <taxon>Arthropoda</taxon>
        <taxon>Chelicerata</taxon>
        <taxon>Arachnida</taxon>
        <taxon>Araneae</taxon>
        <taxon>Araneomorphae</taxon>
        <taxon>Entelegynae</taxon>
        <taxon>Araneoidea</taxon>
        <taxon>Nephilidae</taxon>
        <taxon>Trichonephila</taxon>
    </lineage>
</organism>
<dbReference type="EMBL" id="BMAU01021296">
    <property type="protein sequence ID" value="GFY10193.1"/>
    <property type="molecule type" value="Genomic_DNA"/>
</dbReference>
<comment type="caution">
    <text evidence="1">The sequence shown here is derived from an EMBL/GenBank/DDBJ whole genome shotgun (WGS) entry which is preliminary data.</text>
</comment>
<accession>A0A8X6VJP8</accession>
<evidence type="ECO:0000313" key="1">
    <source>
        <dbReference type="EMBL" id="GFY10193.1"/>
    </source>
</evidence>
<gene>
    <name evidence="1" type="ORF">TNCV_2628721</name>
</gene>
<proteinExistence type="predicted"/>
<dbReference type="Proteomes" id="UP000887159">
    <property type="component" value="Unassembled WGS sequence"/>
</dbReference>
<name>A0A8X6VJP8_TRICX</name>
<evidence type="ECO:0000313" key="2">
    <source>
        <dbReference type="Proteomes" id="UP000887159"/>
    </source>
</evidence>
<sequence length="67" mass="7769">MAYELLSHINPLEFMVLDVSLDMILNVRKNNWSSSHRIGNRFNTRYSPDYHDTADTVVATSLPWVSE</sequence>